<protein>
    <submittedName>
        <fullName evidence="8">Aquaporin</fullName>
    </submittedName>
</protein>
<evidence type="ECO:0000256" key="4">
    <source>
        <dbReference type="ARBA" id="ARBA00023136"/>
    </source>
</evidence>
<sequence>MRLWICSLLFYTFIYLICEIGRFQFSKFDKSKHKSIIIILEFIGTIQICAPMFDVNIIIESYGMTGVLIEIIFIEICNSYLLRDAYGDPCPIIGKLLNKKSWKWFSILLSTQFLAGLTSFRLAKYWWSLKFHPIYDEINSKENCEADLTVTLIYGMVIEAMGVISSKYIGNILEKYINDEMWNIVFNSISSGIICIMGIQLTGMYANPIVAWACTFNCEGVSHFGHFLVYWIAPVFAHYVVGNFHEEECHNISLNDKVEEKDEVEKNQIDDAKYESDIIDKEESNDCDTNEEISTNLNEKNVENDNNINFTIDLIDDKKKLQKKLGGNRIIKENSKKMDESSIEEEDCEEEEIDEEEDSSECSIIQKYSTD</sequence>
<comment type="subcellular location">
    <subcellularLocation>
        <location evidence="1">Membrane</location>
        <topology evidence="1">Multi-pass membrane protein</topology>
    </subcellularLocation>
</comment>
<feature type="transmembrane region" description="Helical" evidence="6">
    <location>
        <begin position="34"/>
        <end position="55"/>
    </location>
</feature>
<dbReference type="AlphaFoldDB" id="A0A0N5B554"/>
<dbReference type="GO" id="GO:0016020">
    <property type="term" value="C:membrane"/>
    <property type="evidence" value="ECO:0007669"/>
    <property type="project" value="UniProtKB-SubCell"/>
</dbReference>
<evidence type="ECO:0000313" key="7">
    <source>
        <dbReference type="Proteomes" id="UP000046392"/>
    </source>
</evidence>
<evidence type="ECO:0000256" key="3">
    <source>
        <dbReference type="ARBA" id="ARBA00022989"/>
    </source>
</evidence>
<feature type="transmembrane region" description="Helical" evidence="6">
    <location>
        <begin position="148"/>
        <end position="169"/>
    </location>
</feature>
<feature type="transmembrane region" description="Helical" evidence="6">
    <location>
        <begin position="102"/>
        <end position="127"/>
    </location>
</feature>
<keyword evidence="7" id="KW-1185">Reference proteome</keyword>
<evidence type="ECO:0000256" key="2">
    <source>
        <dbReference type="ARBA" id="ARBA00022692"/>
    </source>
</evidence>
<evidence type="ECO:0000256" key="1">
    <source>
        <dbReference type="ARBA" id="ARBA00004141"/>
    </source>
</evidence>
<dbReference type="PANTHER" id="PTHR21191:SF15">
    <property type="entry name" value="AQUAPORIN"/>
    <property type="match status" value="1"/>
</dbReference>
<dbReference type="WBParaSite" id="SPAL_0000120100.1">
    <property type="protein sequence ID" value="SPAL_0000120100.1"/>
    <property type="gene ID" value="SPAL_0000120100"/>
</dbReference>
<dbReference type="SUPFAM" id="SSF81338">
    <property type="entry name" value="Aquaporin-like"/>
    <property type="match status" value="1"/>
</dbReference>
<organism evidence="7 8">
    <name type="scientific">Strongyloides papillosus</name>
    <name type="common">Intestinal threadworm</name>
    <dbReference type="NCBI Taxonomy" id="174720"/>
    <lineage>
        <taxon>Eukaryota</taxon>
        <taxon>Metazoa</taxon>
        <taxon>Ecdysozoa</taxon>
        <taxon>Nematoda</taxon>
        <taxon>Chromadorea</taxon>
        <taxon>Rhabditida</taxon>
        <taxon>Tylenchina</taxon>
        <taxon>Panagrolaimomorpha</taxon>
        <taxon>Strongyloidoidea</taxon>
        <taxon>Strongyloididae</taxon>
        <taxon>Strongyloides</taxon>
    </lineage>
</organism>
<dbReference type="GO" id="GO:0005737">
    <property type="term" value="C:cytoplasm"/>
    <property type="evidence" value="ECO:0007669"/>
    <property type="project" value="TreeGrafter"/>
</dbReference>
<evidence type="ECO:0000256" key="6">
    <source>
        <dbReference type="SAM" id="Phobius"/>
    </source>
</evidence>
<keyword evidence="3 6" id="KW-1133">Transmembrane helix</keyword>
<feature type="compositionally biased region" description="Acidic residues" evidence="5">
    <location>
        <begin position="341"/>
        <end position="360"/>
    </location>
</feature>
<dbReference type="Proteomes" id="UP000046392">
    <property type="component" value="Unplaced"/>
</dbReference>
<dbReference type="GO" id="GO:0015267">
    <property type="term" value="F:channel activity"/>
    <property type="evidence" value="ECO:0007669"/>
    <property type="project" value="TreeGrafter"/>
</dbReference>
<name>A0A0N5B554_STREA</name>
<keyword evidence="2 6" id="KW-0812">Transmembrane</keyword>
<dbReference type="STRING" id="174720.A0A0N5B554"/>
<reference evidence="8" key="1">
    <citation type="submission" date="2017-02" db="UniProtKB">
        <authorList>
            <consortium name="WormBaseParasite"/>
        </authorList>
    </citation>
    <scope>IDENTIFICATION</scope>
</reference>
<accession>A0A0N5B554</accession>
<dbReference type="InterPro" id="IPR051883">
    <property type="entry name" value="AQP11/12_channel"/>
</dbReference>
<feature type="transmembrane region" description="Helical" evidence="6">
    <location>
        <begin position="181"/>
        <end position="199"/>
    </location>
</feature>
<evidence type="ECO:0000313" key="8">
    <source>
        <dbReference type="WBParaSite" id="SPAL_0000120100.1"/>
    </source>
</evidence>
<proteinExistence type="predicted"/>
<feature type="region of interest" description="Disordered" evidence="5">
    <location>
        <begin position="331"/>
        <end position="371"/>
    </location>
</feature>
<dbReference type="InterPro" id="IPR023271">
    <property type="entry name" value="Aquaporin-like"/>
</dbReference>
<evidence type="ECO:0000256" key="5">
    <source>
        <dbReference type="SAM" id="MobiDB-lite"/>
    </source>
</evidence>
<dbReference type="PANTHER" id="PTHR21191">
    <property type="entry name" value="AQUAPORIN"/>
    <property type="match status" value="1"/>
</dbReference>
<feature type="compositionally biased region" description="Basic and acidic residues" evidence="5">
    <location>
        <begin position="331"/>
        <end position="340"/>
    </location>
</feature>
<keyword evidence="4 6" id="KW-0472">Membrane</keyword>